<sequence length="383" mass="42733">MYKRIALALLFITVAAVSMWGCGVKLSGDQIVQRVEEIIAEFQKEFKLDPRETVFQVTRTVSGGKLVLEGRVSDGRVKDELIYRLSKIRGVTVEDKIELLPSKSLGDRVYGVVKVPVLNLGMEPGKAEGKGTVTQARMGDVVELFEEKHGWYRVRMEDGYLGWADGSKLWIADKPSLSGYLSGRFALVVSKKTVPLLGIGGGRVFDGDLVQGTTLPLISIEGDWARLMLPGGGEVYVRTEDIREFPSRERIFSEKKGASYVIAVAKQYIGLPYLWGGTTAYGYDCSGFTQFCFRMGGYFLKRDADMQFEQGEPVRYRKDLKPRDLVFFETYKPGPSHVGIYIGDMKFIHAGNSGVTVNSFDPKDPTYSPVLDKKYLGARRIIP</sequence>
<dbReference type="AlphaFoldDB" id="D9S1W1"/>
<dbReference type="PROSITE" id="PS51935">
    <property type="entry name" value="NLPC_P60"/>
    <property type="match status" value="1"/>
</dbReference>
<dbReference type="InterPro" id="IPR000064">
    <property type="entry name" value="NLP_P60_dom"/>
</dbReference>
<dbReference type="STRING" id="555079.Toce_0616"/>
<evidence type="ECO:0000256" key="2">
    <source>
        <dbReference type="ARBA" id="ARBA00022670"/>
    </source>
</evidence>
<keyword evidence="4" id="KW-0788">Thiol protease</keyword>
<dbReference type="InterPro" id="IPR051202">
    <property type="entry name" value="Peptidase_C40"/>
</dbReference>
<proteinExistence type="inferred from homology"/>
<dbReference type="InterPro" id="IPR038765">
    <property type="entry name" value="Papain-like_cys_pep_sf"/>
</dbReference>
<dbReference type="KEGG" id="toc:Toce_0616"/>
<dbReference type="Pfam" id="PF18348">
    <property type="entry name" value="SH3_16"/>
    <property type="match status" value="1"/>
</dbReference>
<dbReference type="GO" id="GO:0008234">
    <property type="term" value="F:cysteine-type peptidase activity"/>
    <property type="evidence" value="ECO:0007669"/>
    <property type="project" value="UniProtKB-KW"/>
</dbReference>
<keyword evidence="3" id="KW-0378">Hydrolase</keyword>
<dbReference type="Pfam" id="PF00877">
    <property type="entry name" value="NLPC_P60"/>
    <property type="match status" value="1"/>
</dbReference>
<evidence type="ECO:0000313" key="7">
    <source>
        <dbReference type="Proteomes" id="UP000000272"/>
    </source>
</evidence>
<reference evidence="6 7" key="1">
    <citation type="journal article" date="2010" name="Stand. Genomic Sci.">
        <title>Complete genome sequence of Thermosediminibacter oceani type strain (JW/IW-1228P).</title>
        <authorList>
            <person name="Pitluck S."/>
            <person name="Yasawong M."/>
            <person name="Munk C."/>
            <person name="Nolan M."/>
            <person name="Lapidus A."/>
            <person name="Lucas S."/>
            <person name="Glavina Del Rio T."/>
            <person name="Tice H."/>
            <person name="Cheng J.F."/>
            <person name="Bruce D."/>
            <person name="Detter C."/>
            <person name="Tapia R."/>
            <person name="Han C."/>
            <person name="Goodwin L."/>
            <person name="Liolios K."/>
            <person name="Ivanova N."/>
            <person name="Mavromatis K."/>
            <person name="Mikhailova N."/>
            <person name="Pati A."/>
            <person name="Chen A."/>
            <person name="Palaniappan K."/>
            <person name="Land M."/>
            <person name="Hauser L."/>
            <person name="Chang Y.J."/>
            <person name="Jeffries C.D."/>
            <person name="Rohde M."/>
            <person name="Spring S."/>
            <person name="Sikorski J."/>
            <person name="Goker M."/>
            <person name="Woyke T."/>
            <person name="Bristow J."/>
            <person name="Eisen J.A."/>
            <person name="Markowitz V."/>
            <person name="Hugenholtz P."/>
            <person name="Kyrpides N.C."/>
            <person name="Klenk H.P."/>
        </authorList>
    </citation>
    <scope>NUCLEOTIDE SEQUENCE [LARGE SCALE GENOMIC DNA]</scope>
    <source>
        <strain evidence="7">ATCC BAA-1034 / DSM 16646 / JW/IW-1228P</strain>
    </source>
</reference>
<dbReference type="PANTHER" id="PTHR47053">
    <property type="entry name" value="MUREIN DD-ENDOPEPTIDASE MEPH-RELATED"/>
    <property type="match status" value="1"/>
</dbReference>
<dbReference type="Gene3D" id="3.90.1720.10">
    <property type="entry name" value="endopeptidase domain like (from Nostoc punctiforme)"/>
    <property type="match status" value="1"/>
</dbReference>
<accession>D9S1W1</accession>
<keyword evidence="7" id="KW-1185">Reference proteome</keyword>
<keyword evidence="2" id="KW-0645">Protease</keyword>
<evidence type="ECO:0000259" key="5">
    <source>
        <dbReference type="PROSITE" id="PS51935"/>
    </source>
</evidence>
<dbReference type="RefSeq" id="WP_013275435.1">
    <property type="nucleotide sequence ID" value="NC_014377.1"/>
</dbReference>
<dbReference type="InterPro" id="IPR041382">
    <property type="entry name" value="SH3_16"/>
</dbReference>
<gene>
    <name evidence="6" type="ordered locus">Toce_0616</name>
</gene>
<dbReference type="OrthoDB" id="9808890at2"/>
<dbReference type="EMBL" id="CP002131">
    <property type="protein sequence ID" value="ADL07388.1"/>
    <property type="molecule type" value="Genomic_DNA"/>
</dbReference>
<dbReference type="SUPFAM" id="SSF54001">
    <property type="entry name" value="Cysteine proteinases"/>
    <property type="match status" value="1"/>
</dbReference>
<dbReference type="eggNOG" id="COG0791">
    <property type="taxonomic scope" value="Bacteria"/>
</dbReference>
<dbReference type="PANTHER" id="PTHR47053:SF1">
    <property type="entry name" value="MUREIN DD-ENDOPEPTIDASE MEPH-RELATED"/>
    <property type="match status" value="1"/>
</dbReference>
<evidence type="ECO:0000256" key="1">
    <source>
        <dbReference type="ARBA" id="ARBA00007074"/>
    </source>
</evidence>
<comment type="similarity">
    <text evidence="1">Belongs to the peptidase C40 family.</text>
</comment>
<dbReference type="Gene3D" id="2.30.30.40">
    <property type="entry name" value="SH3 Domains"/>
    <property type="match status" value="1"/>
</dbReference>
<dbReference type="GO" id="GO:0006508">
    <property type="term" value="P:proteolysis"/>
    <property type="evidence" value="ECO:0007669"/>
    <property type="project" value="UniProtKB-KW"/>
</dbReference>
<evidence type="ECO:0000256" key="4">
    <source>
        <dbReference type="ARBA" id="ARBA00022807"/>
    </source>
</evidence>
<dbReference type="SUPFAM" id="SSF82057">
    <property type="entry name" value="Prokaryotic SH3-related domain"/>
    <property type="match status" value="1"/>
</dbReference>
<name>D9S1W1_THEOJ</name>
<dbReference type="HOGENOM" id="CLU_016043_13_2_9"/>
<feature type="domain" description="NlpC/P60" evidence="5">
    <location>
        <begin position="255"/>
        <end position="382"/>
    </location>
</feature>
<organism evidence="6 7">
    <name type="scientific">Thermosediminibacter oceani (strain ATCC BAA-1034 / DSM 16646 / JW/IW-1228P)</name>
    <dbReference type="NCBI Taxonomy" id="555079"/>
    <lineage>
        <taxon>Bacteria</taxon>
        <taxon>Bacillati</taxon>
        <taxon>Bacillota</taxon>
        <taxon>Clostridia</taxon>
        <taxon>Thermosediminibacterales</taxon>
        <taxon>Thermosediminibacteraceae</taxon>
        <taxon>Thermosediminibacter</taxon>
    </lineage>
</organism>
<dbReference type="Proteomes" id="UP000000272">
    <property type="component" value="Chromosome"/>
</dbReference>
<protein>
    <submittedName>
        <fullName evidence="6">NLP/P60 protein</fullName>
    </submittedName>
</protein>
<evidence type="ECO:0000256" key="3">
    <source>
        <dbReference type="ARBA" id="ARBA00022801"/>
    </source>
</evidence>
<evidence type="ECO:0000313" key="6">
    <source>
        <dbReference type="EMBL" id="ADL07388.1"/>
    </source>
</evidence>